<reference evidence="1 2" key="1">
    <citation type="submission" date="2019-05" db="EMBL/GenBank/DDBJ databases">
        <title>Complete genome sequence of sixteen phages from Abidjan, cote d'Ivoire, isolated on a single strain of Achromobacter xylosoxidans.</title>
        <authorList>
            <person name="Essoh C."/>
            <person name="Vernadet J.-P."/>
            <person name="Vergnaud G."/>
            <person name="Pourcel C."/>
        </authorList>
    </citation>
    <scope>NUCLEOTIDE SEQUENCE [LARGE SCALE GENOMIC DNA]</scope>
</reference>
<sequence length="119" mass="13878">MNTNIIPREQHPWRDDTAYARTPHEEALWQRATEKGQNFRTIDWVISDTHCMLPKEDFDRLSEYSTTMPTGVWPGKLWKAEVDGVWYIRWYGIVPGDDRVCSNNQRIAVVSDALEIIGI</sequence>
<gene>
    <name evidence="1" type="ORF">Axy11_023</name>
</gene>
<protein>
    <submittedName>
        <fullName evidence="1">Uncharacterized protein</fullName>
    </submittedName>
</protein>
<name>A0A514CU94_9CAUD</name>
<proteinExistence type="predicted"/>
<accession>A0A514CU94</accession>
<organism evidence="1 2">
    <name type="scientific">Achromobacter phage vB_AxyP_19-32_Axy11</name>
    <dbReference type="NCBI Taxonomy" id="2591042"/>
    <lineage>
        <taxon>Viruses</taxon>
        <taxon>Duplodnaviria</taxon>
        <taxon>Heunggongvirae</taxon>
        <taxon>Uroviricota</taxon>
        <taxon>Caudoviricetes</taxon>
        <taxon>Schitoviridae</taxon>
        <taxon>Rothmandenesvirinae</taxon>
        <taxon>Pourcelvirus</taxon>
        <taxon>Pourcelvirus Axy11</taxon>
    </lineage>
</organism>
<dbReference type="Proteomes" id="UP000317048">
    <property type="component" value="Segment"/>
</dbReference>
<evidence type="ECO:0000313" key="2">
    <source>
        <dbReference type="Proteomes" id="UP000317048"/>
    </source>
</evidence>
<dbReference type="EMBL" id="MK962630">
    <property type="protein sequence ID" value="QDH84042.1"/>
    <property type="molecule type" value="Genomic_DNA"/>
</dbReference>
<evidence type="ECO:0000313" key="1">
    <source>
        <dbReference type="EMBL" id="QDH84042.1"/>
    </source>
</evidence>
<keyword evidence="2" id="KW-1185">Reference proteome</keyword>